<protein>
    <recommendedName>
        <fullName evidence="3">Reverse transcriptase domain-containing protein</fullName>
    </recommendedName>
</protein>
<evidence type="ECO:0008006" key="3">
    <source>
        <dbReference type="Google" id="ProtNLM"/>
    </source>
</evidence>
<name>A0A8H7V9S7_9FUNG</name>
<gene>
    <name evidence="1" type="ORF">INT46_011746</name>
</gene>
<organism evidence="1 2">
    <name type="scientific">Mucor plumbeus</name>
    <dbReference type="NCBI Taxonomy" id="97098"/>
    <lineage>
        <taxon>Eukaryota</taxon>
        <taxon>Fungi</taxon>
        <taxon>Fungi incertae sedis</taxon>
        <taxon>Mucoromycota</taxon>
        <taxon>Mucoromycotina</taxon>
        <taxon>Mucoromycetes</taxon>
        <taxon>Mucorales</taxon>
        <taxon>Mucorineae</taxon>
        <taxon>Mucoraceae</taxon>
        <taxon>Mucor</taxon>
    </lineage>
</organism>
<keyword evidence="2" id="KW-1185">Reference proteome</keyword>
<dbReference type="EMBL" id="JAEPRC010000009">
    <property type="protein sequence ID" value="KAG2215376.1"/>
    <property type="molecule type" value="Genomic_DNA"/>
</dbReference>
<dbReference type="AlphaFoldDB" id="A0A8H7V9S7"/>
<dbReference type="Proteomes" id="UP000650833">
    <property type="component" value="Unassembled WGS sequence"/>
</dbReference>
<evidence type="ECO:0000313" key="1">
    <source>
        <dbReference type="EMBL" id="KAG2215376.1"/>
    </source>
</evidence>
<comment type="caution">
    <text evidence="1">The sequence shown here is derived from an EMBL/GenBank/DDBJ whole genome shotgun (WGS) entry which is preliminary data.</text>
</comment>
<dbReference type="OrthoDB" id="2426083at2759"/>
<evidence type="ECO:0000313" key="2">
    <source>
        <dbReference type="Proteomes" id="UP000650833"/>
    </source>
</evidence>
<accession>A0A8H7V9S7</accession>
<proteinExistence type="predicted"/>
<reference evidence="1" key="1">
    <citation type="submission" date="2020-12" db="EMBL/GenBank/DDBJ databases">
        <title>Metabolic potential, ecology and presence of endohyphal bacteria is reflected in genomic diversity of Mucoromycotina.</title>
        <authorList>
            <person name="Muszewska A."/>
            <person name="Okrasinska A."/>
            <person name="Steczkiewicz K."/>
            <person name="Drgas O."/>
            <person name="Orlowska M."/>
            <person name="Perlinska-Lenart U."/>
            <person name="Aleksandrzak-Piekarczyk T."/>
            <person name="Szatraj K."/>
            <person name="Zielenkiewicz U."/>
            <person name="Pilsyk S."/>
            <person name="Malc E."/>
            <person name="Mieczkowski P."/>
            <person name="Kruszewska J.S."/>
            <person name="Biernat P."/>
            <person name="Pawlowska J."/>
        </authorList>
    </citation>
    <scope>NUCLEOTIDE SEQUENCE</scope>
    <source>
        <strain evidence="1">CBS 226.32</strain>
    </source>
</reference>
<sequence>MLCYADDALAFAHNRQDLRLLQYYMDLFCRALNASFHYAKVEAFSISSRDTRGFWNRPLAHMNIHHPHTAKDVDLIIYLGFC</sequence>